<accession>A0A1Y2II00</accession>
<reference evidence="2 3" key="1">
    <citation type="journal article" date="2015" name="Biotechnol. Biofuels">
        <title>Enhanced degradation of softwood versus hardwood by the white-rot fungus Pycnoporus coccineus.</title>
        <authorList>
            <person name="Couturier M."/>
            <person name="Navarro D."/>
            <person name="Chevret D."/>
            <person name="Henrissat B."/>
            <person name="Piumi F."/>
            <person name="Ruiz-Duenas F.J."/>
            <person name="Martinez A.T."/>
            <person name="Grigoriev I.V."/>
            <person name="Riley R."/>
            <person name="Lipzen A."/>
            <person name="Berrin J.G."/>
            <person name="Master E.R."/>
            <person name="Rosso M.N."/>
        </authorList>
    </citation>
    <scope>NUCLEOTIDE SEQUENCE [LARGE SCALE GENOMIC DNA]</scope>
    <source>
        <strain evidence="2 3">BRFM310</strain>
    </source>
</reference>
<sequence length="196" mass="22263">MPMHELITFYDITGKFKAHVGVEYPDISRTCQELGVGPTGTWPDGSPQYTLPVIYDHSTKTAIAESGAIGRYLDATYPDILCVFPGRIEAPQEATVDAFDKVMAPMPIALQRVNDACKEHFKTRRESWSPLDSAIRAEQWLKLQAGFEQIARWMERRGEEAVCMKCVLGDDSEEQKDVEKWHDRRWARLIAAFEGL</sequence>
<name>A0A1Y2II00_TRAC3</name>
<dbReference type="Gene3D" id="3.40.30.10">
    <property type="entry name" value="Glutaredoxin"/>
    <property type="match status" value="1"/>
</dbReference>
<dbReference type="EMBL" id="KZ084115">
    <property type="protein sequence ID" value="OSD00810.1"/>
    <property type="molecule type" value="Genomic_DNA"/>
</dbReference>
<evidence type="ECO:0000259" key="1">
    <source>
        <dbReference type="PROSITE" id="PS50404"/>
    </source>
</evidence>
<organism evidence="2 3">
    <name type="scientific">Trametes coccinea (strain BRFM310)</name>
    <name type="common">Pycnoporus coccineus</name>
    <dbReference type="NCBI Taxonomy" id="1353009"/>
    <lineage>
        <taxon>Eukaryota</taxon>
        <taxon>Fungi</taxon>
        <taxon>Dikarya</taxon>
        <taxon>Basidiomycota</taxon>
        <taxon>Agaricomycotina</taxon>
        <taxon>Agaricomycetes</taxon>
        <taxon>Polyporales</taxon>
        <taxon>Polyporaceae</taxon>
        <taxon>Trametes</taxon>
    </lineage>
</organism>
<evidence type="ECO:0000313" key="2">
    <source>
        <dbReference type="EMBL" id="OSD00810.1"/>
    </source>
</evidence>
<feature type="domain" description="GST N-terminal" evidence="1">
    <location>
        <begin position="1"/>
        <end position="81"/>
    </location>
</feature>
<gene>
    <name evidence="2" type="ORF">PYCCODRAFT_1445997</name>
</gene>
<dbReference type="InterPro" id="IPR004045">
    <property type="entry name" value="Glutathione_S-Trfase_N"/>
</dbReference>
<proteinExistence type="predicted"/>
<evidence type="ECO:0000313" key="3">
    <source>
        <dbReference type="Proteomes" id="UP000193067"/>
    </source>
</evidence>
<dbReference type="PROSITE" id="PS50404">
    <property type="entry name" value="GST_NTER"/>
    <property type="match status" value="1"/>
</dbReference>
<dbReference type="Gene3D" id="1.20.1050.10">
    <property type="match status" value="2"/>
</dbReference>
<dbReference type="OrthoDB" id="4951845at2759"/>
<dbReference type="InterPro" id="IPR036249">
    <property type="entry name" value="Thioredoxin-like_sf"/>
</dbReference>
<dbReference type="AlphaFoldDB" id="A0A1Y2II00"/>
<protein>
    <recommendedName>
        <fullName evidence="1">GST N-terminal domain-containing protein</fullName>
    </recommendedName>
</protein>
<dbReference type="SUPFAM" id="SSF52833">
    <property type="entry name" value="Thioredoxin-like"/>
    <property type="match status" value="1"/>
</dbReference>
<keyword evidence="3" id="KW-1185">Reference proteome</keyword>
<dbReference type="STRING" id="1353009.A0A1Y2II00"/>
<dbReference type="Proteomes" id="UP000193067">
    <property type="component" value="Unassembled WGS sequence"/>
</dbReference>